<protein>
    <submittedName>
        <fullName evidence="1">Uncharacterized protein</fullName>
    </submittedName>
</protein>
<dbReference type="AlphaFoldDB" id="A0A679JG57"/>
<accession>A0A679JG57</accession>
<organism evidence="1">
    <name type="scientific">Variovorax paradoxus</name>
    <dbReference type="NCBI Taxonomy" id="34073"/>
    <lineage>
        <taxon>Bacteria</taxon>
        <taxon>Pseudomonadati</taxon>
        <taxon>Pseudomonadota</taxon>
        <taxon>Betaproteobacteria</taxon>
        <taxon>Burkholderiales</taxon>
        <taxon>Comamonadaceae</taxon>
        <taxon>Variovorax</taxon>
    </lineage>
</organism>
<reference evidence="1" key="1">
    <citation type="submission" date="2019-12" db="EMBL/GenBank/DDBJ databases">
        <authorList>
            <person name="Cremers G."/>
        </authorList>
    </citation>
    <scope>NUCLEOTIDE SEQUENCE</scope>
    <source>
        <strain evidence="1">Vvax</strain>
    </source>
</reference>
<name>A0A679JG57_VARPD</name>
<proteinExistence type="predicted"/>
<dbReference type="EMBL" id="LR743507">
    <property type="protein sequence ID" value="CAA2105340.1"/>
    <property type="molecule type" value="Genomic_DNA"/>
</dbReference>
<evidence type="ECO:0000313" key="1">
    <source>
        <dbReference type="EMBL" id="CAA2105340.1"/>
    </source>
</evidence>
<dbReference type="RefSeq" id="WP_339090798.1">
    <property type="nucleotide sequence ID" value="NZ_LR743507.1"/>
</dbReference>
<sequence>MTAWRLQGDMVVLEGLRLRLHRIGRSHWRASGSLRSWGAVPLHRVGNALHAPCAPDEALWLGAWLDDDDAAGDLRLSETASGRAAGIVLPDAFQLTALAGANGTPHPIELAAPDLSMTLACGPAHADIALTLHAPGDWAALSGRPAPRALAGPPPLPPRLG</sequence>
<gene>
    <name evidence="1" type="ORF">VVAX_03205</name>
</gene>